<reference evidence="3" key="1">
    <citation type="submission" date="2021-01" db="EMBL/GenBank/DDBJ databases">
        <title>Whole genome shotgun sequence of Actinoplanes rishiriensis NBRC 108556.</title>
        <authorList>
            <person name="Komaki H."/>
            <person name="Tamura T."/>
        </authorList>
    </citation>
    <scope>NUCLEOTIDE SEQUENCE</scope>
    <source>
        <strain evidence="3">NBRC 108556</strain>
    </source>
</reference>
<feature type="transmembrane region" description="Helical" evidence="1">
    <location>
        <begin position="145"/>
        <end position="163"/>
    </location>
</feature>
<feature type="transmembrane region" description="Helical" evidence="1">
    <location>
        <begin position="116"/>
        <end position="138"/>
    </location>
</feature>
<dbReference type="AlphaFoldDB" id="A0A919K9R6"/>
<gene>
    <name evidence="3" type="ORF">Ari01nite_66860</name>
</gene>
<dbReference type="EMBL" id="BOMV01000071">
    <property type="protein sequence ID" value="GIE99221.1"/>
    <property type="molecule type" value="Genomic_DNA"/>
</dbReference>
<accession>A0A919K9R6</accession>
<evidence type="ECO:0000256" key="1">
    <source>
        <dbReference type="SAM" id="Phobius"/>
    </source>
</evidence>
<evidence type="ECO:0000259" key="2">
    <source>
        <dbReference type="Pfam" id="PF09348"/>
    </source>
</evidence>
<keyword evidence="4" id="KW-1185">Reference proteome</keyword>
<dbReference type="Proteomes" id="UP000636960">
    <property type="component" value="Unassembled WGS sequence"/>
</dbReference>
<dbReference type="InterPro" id="IPR018960">
    <property type="entry name" value="DUF1990"/>
</dbReference>
<keyword evidence="1" id="KW-1133">Transmembrane helix</keyword>
<dbReference type="Pfam" id="PF14158">
    <property type="entry name" value="YndJ"/>
    <property type="match status" value="1"/>
</dbReference>
<feature type="transmembrane region" description="Helical" evidence="1">
    <location>
        <begin position="169"/>
        <end position="187"/>
    </location>
</feature>
<evidence type="ECO:0000313" key="4">
    <source>
        <dbReference type="Proteomes" id="UP000636960"/>
    </source>
</evidence>
<feature type="transmembrane region" description="Helical" evidence="1">
    <location>
        <begin position="194"/>
        <end position="215"/>
    </location>
</feature>
<dbReference type="Pfam" id="PF09348">
    <property type="entry name" value="DUF1990"/>
    <property type="match status" value="1"/>
</dbReference>
<keyword evidence="1" id="KW-0472">Membrane</keyword>
<dbReference type="InterPro" id="IPR025450">
    <property type="entry name" value="YndJ-like"/>
</dbReference>
<proteinExistence type="predicted"/>
<feature type="transmembrane region" description="Helical" evidence="1">
    <location>
        <begin position="64"/>
        <end position="82"/>
    </location>
</feature>
<dbReference type="PANTHER" id="PTHR34202:SF1">
    <property type="entry name" value="UPF0548 PROTEIN"/>
    <property type="match status" value="1"/>
</dbReference>
<name>A0A919K9R6_9ACTN</name>
<sequence>MLGGMDRLTAPGWLGLYLVVAVCLLLFVPLGLGALGRGRWLVRWWPVVAVPAVVALLMPRGVGAGVLCVPYLMACLAVPVVLRRERLAAFAGACLPVAAVGLVAERAGVALLGFPAGVLGLTAAHFHVAGFGALLLLALLDARPAARLLAPVGVAVVGFGFLVDGDAGEAVELVGAGMLTSGLWLALATRSGRAARGLLAVSVVTMALALLYAAGQLFPVPHLGLTWMVLTHGVLNAAAVLTALAVVWARREQHWSERRWAHRVGAGRERFEAASAALLSWEMHRRAGARVAPDTPAARAGQQMRSELGVGRLRVGEPCEIIDVVREPARTEMHYRALPGHTFEGDERFAIVLDGEDQVQFEVTVRSRPALLIARLAGPLVPVAQRLFIARCAAALRRPSTRLPEREISR</sequence>
<feature type="transmembrane region" description="Helical" evidence="1">
    <location>
        <begin position="227"/>
        <end position="249"/>
    </location>
</feature>
<dbReference type="PANTHER" id="PTHR34202">
    <property type="entry name" value="UPF0548 PROTEIN"/>
    <property type="match status" value="1"/>
</dbReference>
<comment type="caution">
    <text evidence="3">The sequence shown here is derived from an EMBL/GenBank/DDBJ whole genome shotgun (WGS) entry which is preliminary data.</text>
</comment>
<organism evidence="3 4">
    <name type="scientific">Paractinoplanes rishiriensis</name>
    <dbReference type="NCBI Taxonomy" id="1050105"/>
    <lineage>
        <taxon>Bacteria</taxon>
        <taxon>Bacillati</taxon>
        <taxon>Actinomycetota</taxon>
        <taxon>Actinomycetes</taxon>
        <taxon>Micromonosporales</taxon>
        <taxon>Micromonosporaceae</taxon>
        <taxon>Paractinoplanes</taxon>
    </lineage>
</organism>
<feature type="domain" description="DUF1990" evidence="2">
    <location>
        <begin position="253"/>
        <end position="394"/>
    </location>
</feature>
<keyword evidence="1" id="KW-0812">Transmembrane</keyword>
<feature type="transmembrane region" description="Helical" evidence="1">
    <location>
        <begin position="12"/>
        <end position="33"/>
    </location>
</feature>
<feature type="transmembrane region" description="Helical" evidence="1">
    <location>
        <begin position="40"/>
        <end position="58"/>
    </location>
</feature>
<evidence type="ECO:0000313" key="3">
    <source>
        <dbReference type="EMBL" id="GIE99221.1"/>
    </source>
</evidence>
<protein>
    <recommendedName>
        <fullName evidence="2">DUF1990 domain-containing protein</fullName>
    </recommendedName>
</protein>
<feature type="transmembrane region" description="Helical" evidence="1">
    <location>
        <begin position="87"/>
        <end position="104"/>
    </location>
</feature>